<dbReference type="Proteomes" id="UP000575241">
    <property type="component" value="Unassembled WGS sequence"/>
</dbReference>
<accession>A0A7W7K0G3</accession>
<dbReference type="InterPro" id="IPR001547">
    <property type="entry name" value="Glyco_hydro_5"/>
</dbReference>
<feature type="chain" id="PRO_5030846047" description="Glycoside hydrolase family 5 domain-containing protein" evidence="4">
    <location>
        <begin position="20"/>
        <end position="580"/>
    </location>
</feature>
<protein>
    <recommendedName>
        <fullName evidence="5">Glycoside hydrolase family 5 domain-containing protein</fullName>
    </recommendedName>
</protein>
<keyword evidence="1 3" id="KW-0378">Hydrolase</keyword>
<dbReference type="AlphaFoldDB" id="A0A7W7K0G3"/>
<dbReference type="Pfam" id="PF00150">
    <property type="entry name" value="Cellulase"/>
    <property type="match status" value="1"/>
</dbReference>
<name>A0A7W7K0G3_9SPHN</name>
<reference evidence="6 7" key="1">
    <citation type="submission" date="2020-08" db="EMBL/GenBank/DDBJ databases">
        <title>Functional genomics of gut bacteria from endangered species of beetles.</title>
        <authorList>
            <person name="Carlos-Shanley C."/>
        </authorList>
    </citation>
    <scope>NUCLEOTIDE SEQUENCE [LARGE SCALE GENOMIC DNA]</scope>
    <source>
        <strain evidence="6 7">S00224</strain>
    </source>
</reference>
<proteinExistence type="inferred from homology"/>
<dbReference type="SUPFAM" id="SSF51445">
    <property type="entry name" value="(Trans)glycosidases"/>
    <property type="match status" value="1"/>
</dbReference>
<dbReference type="PANTHER" id="PTHR31297:SF13">
    <property type="entry name" value="PUTATIVE-RELATED"/>
    <property type="match status" value="1"/>
</dbReference>
<dbReference type="Gene3D" id="3.20.20.80">
    <property type="entry name" value="Glycosidases"/>
    <property type="match status" value="1"/>
</dbReference>
<evidence type="ECO:0000313" key="7">
    <source>
        <dbReference type="Proteomes" id="UP000575241"/>
    </source>
</evidence>
<dbReference type="Gene3D" id="2.60.120.260">
    <property type="entry name" value="Galactose-binding domain-like"/>
    <property type="match status" value="1"/>
</dbReference>
<gene>
    <name evidence="6" type="ORF">HNP52_001474</name>
</gene>
<dbReference type="EMBL" id="JACHLN010000001">
    <property type="protein sequence ID" value="MBB4838423.1"/>
    <property type="molecule type" value="Genomic_DNA"/>
</dbReference>
<dbReference type="GO" id="GO:0009986">
    <property type="term" value="C:cell surface"/>
    <property type="evidence" value="ECO:0007669"/>
    <property type="project" value="TreeGrafter"/>
</dbReference>
<dbReference type="GO" id="GO:0008422">
    <property type="term" value="F:beta-glucosidase activity"/>
    <property type="evidence" value="ECO:0007669"/>
    <property type="project" value="TreeGrafter"/>
</dbReference>
<evidence type="ECO:0000313" key="6">
    <source>
        <dbReference type="EMBL" id="MBB4838423.1"/>
    </source>
</evidence>
<feature type="domain" description="Glycoside hydrolase family 5" evidence="5">
    <location>
        <begin position="87"/>
        <end position="343"/>
    </location>
</feature>
<organism evidence="6 7">
    <name type="scientific">Sphingomonas kyeonggiensis</name>
    <dbReference type="NCBI Taxonomy" id="1268553"/>
    <lineage>
        <taxon>Bacteria</taxon>
        <taxon>Pseudomonadati</taxon>
        <taxon>Pseudomonadota</taxon>
        <taxon>Alphaproteobacteria</taxon>
        <taxon>Sphingomonadales</taxon>
        <taxon>Sphingomonadaceae</taxon>
        <taxon>Sphingomonas</taxon>
    </lineage>
</organism>
<dbReference type="SUPFAM" id="SSF49785">
    <property type="entry name" value="Galactose-binding domain-like"/>
    <property type="match status" value="1"/>
</dbReference>
<dbReference type="InterPro" id="IPR017853">
    <property type="entry name" value="GH"/>
</dbReference>
<evidence type="ECO:0000256" key="2">
    <source>
        <dbReference type="ARBA" id="ARBA00023295"/>
    </source>
</evidence>
<comment type="similarity">
    <text evidence="3">Belongs to the glycosyl hydrolase 5 (cellulase A) family.</text>
</comment>
<keyword evidence="2 3" id="KW-0326">Glycosidase</keyword>
<evidence type="ECO:0000259" key="5">
    <source>
        <dbReference type="Pfam" id="PF00150"/>
    </source>
</evidence>
<comment type="caution">
    <text evidence="6">The sequence shown here is derived from an EMBL/GenBank/DDBJ whole genome shotgun (WGS) entry which is preliminary data.</text>
</comment>
<evidence type="ECO:0000256" key="3">
    <source>
        <dbReference type="RuleBase" id="RU361153"/>
    </source>
</evidence>
<keyword evidence="7" id="KW-1185">Reference proteome</keyword>
<dbReference type="RefSeq" id="WP_184164530.1">
    <property type="nucleotide sequence ID" value="NZ_JACHLN010000001.1"/>
</dbReference>
<dbReference type="CDD" id="cd04080">
    <property type="entry name" value="CBM6_cellulase-like"/>
    <property type="match status" value="1"/>
</dbReference>
<dbReference type="InterPro" id="IPR008979">
    <property type="entry name" value="Galactose-bd-like_sf"/>
</dbReference>
<evidence type="ECO:0000256" key="1">
    <source>
        <dbReference type="ARBA" id="ARBA00022801"/>
    </source>
</evidence>
<dbReference type="GO" id="GO:0009251">
    <property type="term" value="P:glucan catabolic process"/>
    <property type="evidence" value="ECO:0007669"/>
    <property type="project" value="TreeGrafter"/>
</dbReference>
<feature type="signal peptide" evidence="4">
    <location>
        <begin position="1"/>
        <end position="19"/>
    </location>
</feature>
<keyword evidence="4" id="KW-0732">Signal</keyword>
<dbReference type="InterPro" id="IPR050386">
    <property type="entry name" value="Glycosyl_hydrolase_5"/>
</dbReference>
<sequence>MKKLALALLACMTTLPASAQTFLRADGPRIVDESGDPVLLRGMGLGGWMLQEGYMLQLGQLGSGQQYRIRAAIAELIGEEKAAEFYQAWLDNHTRKADIDMMARWGMNSVRLPLHYNLLTLPIEKEPVAGKDTWLEDGFKRIDALLAWTKANGMYLILDLHAAPGGQGNDLPIADRDPDKPSLWQSEENRRKTIALWRELARRYADEPGIGAYDVLNEPNWDFTAPGGDHGCKETSNAPLKQLYTDIAAAIRQVDKRHMIIIEGNCWGNNYQGLLPFADKNTALSFHKYWNTNDEASIAGVLKLRETYAMPLWLGESGENSNVWFRDAIGLVEKHDIGWAFWPLKKIGFNNPLEIAPNPGWAKLVAYWTAKGPRPTADEAYATLMQLARHDIRHENNVFHPDVVDAMLRQPHDPSPRSFAPLGVGPEGAEIGATDYDLGPDGVAYHDSDNANYHVSTGKARALWNNGRTWRNDGVDIARGDGESLYVSDFVPGEWMRYTLVAEGGGRFAVEIEVKSDTGGPLTITLNGGAPATLAVPGRPGWQKLRLAAPLSLLDGNNMLRLGSAGFAGNVRLLRLLPAR</sequence>
<evidence type="ECO:0000256" key="4">
    <source>
        <dbReference type="SAM" id="SignalP"/>
    </source>
</evidence>
<dbReference type="PANTHER" id="PTHR31297">
    <property type="entry name" value="GLUCAN ENDO-1,6-BETA-GLUCOSIDASE B"/>
    <property type="match status" value="1"/>
</dbReference>
<dbReference type="GO" id="GO:0005576">
    <property type="term" value="C:extracellular region"/>
    <property type="evidence" value="ECO:0007669"/>
    <property type="project" value="TreeGrafter"/>
</dbReference>